<feature type="non-terminal residue" evidence="1">
    <location>
        <position position="1"/>
    </location>
</feature>
<dbReference type="EMBL" id="BARW01021265">
    <property type="protein sequence ID" value="GAJ01015.1"/>
    <property type="molecule type" value="Genomic_DNA"/>
</dbReference>
<accession>X1V7L7</accession>
<reference evidence="1" key="1">
    <citation type="journal article" date="2014" name="Front. Microbiol.">
        <title>High frequency of phylogenetically diverse reductive dehalogenase-homologous genes in deep subseafloor sedimentary metagenomes.</title>
        <authorList>
            <person name="Kawai M."/>
            <person name="Futagami T."/>
            <person name="Toyoda A."/>
            <person name="Takaki Y."/>
            <person name="Nishi S."/>
            <person name="Hori S."/>
            <person name="Arai W."/>
            <person name="Tsubouchi T."/>
            <person name="Morono Y."/>
            <person name="Uchiyama I."/>
            <person name="Ito T."/>
            <person name="Fujiyama A."/>
            <person name="Inagaki F."/>
            <person name="Takami H."/>
        </authorList>
    </citation>
    <scope>NUCLEOTIDE SEQUENCE</scope>
    <source>
        <strain evidence="1">Expedition CK06-06</strain>
    </source>
</reference>
<gene>
    <name evidence="1" type="ORF">S12H4_35761</name>
</gene>
<protein>
    <submittedName>
        <fullName evidence="1">Uncharacterized protein</fullName>
    </submittedName>
</protein>
<proteinExistence type="predicted"/>
<name>X1V7L7_9ZZZZ</name>
<sequence>GGYLYTIGTSGYFCKYDSNRNLIWQKELSGISGREIGSYQFK</sequence>
<dbReference type="AlphaFoldDB" id="X1V7L7"/>
<comment type="caution">
    <text evidence="1">The sequence shown here is derived from an EMBL/GenBank/DDBJ whole genome shotgun (WGS) entry which is preliminary data.</text>
</comment>
<organism evidence="1">
    <name type="scientific">marine sediment metagenome</name>
    <dbReference type="NCBI Taxonomy" id="412755"/>
    <lineage>
        <taxon>unclassified sequences</taxon>
        <taxon>metagenomes</taxon>
        <taxon>ecological metagenomes</taxon>
    </lineage>
</organism>
<evidence type="ECO:0000313" key="1">
    <source>
        <dbReference type="EMBL" id="GAJ01015.1"/>
    </source>
</evidence>